<organism evidence="2 3">
    <name type="scientific">Portunus trituberculatus</name>
    <name type="common">Swimming crab</name>
    <name type="synonym">Neptunus trituberculatus</name>
    <dbReference type="NCBI Taxonomy" id="210409"/>
    <lineage>
        <taxon>Eukaryota</taxon>
        <taxon>Metazoa</taxon>
        <taxon>Ecdysozoa</taxon>
        <taxon>Arthropoda</taxon>
        <taxon>Crustacea</taxon>
        <taxon>Multicrustacea</taxon>
        <taxon>Malacostraca</taxon>
        <taxon>Eumalacostraca</taxon>
        <taxon>Eucarida</taxon>
        <taxon>Decapoda</taxon>
        <taxon>Pleocyemata</taxon>
        <taxon>Brachyura</taxon>
        <taxon>Eubrachyura</taxon>
        <taxon>Portunoidea</taxon>
        <taxon>Portunidae</taxon>
        <taxon>Portuninae</taxon>
        <taxon>Portunus</taxon>
    </lineage>
</organism>
<evidence type="ECO:0000313" key="3">
    <source>
        <dbReference type="Proteomes" id="UP000324222"/>
    </source>
</evidence>
<dbReference type="Proteomes" id="UP000324222">
    <property type="component" value="Unassembled WGS sequence"/>
</dbReference>
<evidence type="ECO:0000313" key="2">
    <source>
        <dbReference type="EMBL" id="MPC21252.1"/>
    </source>
</evidence>
<evidence type="ECO:0000256" key="1">
    <source>
        <dbReference type="SAM" id="MobiDB-lite"/>
    </source>
</evidence>
<comment type="caution">
    <text evidence="2">The sequence shown here is derived from an EMBL/GenBank/DDBJ whole genome shotgun (WGS) entry which is preliminary data.</text>
</comment>
<keyword evidence="3" id="KW-1185">Reference proteome</keyword>
<feature type="region of interest" description="Disordered" evidence="1">
    <location>
        <begin position="82"/>
        <end position="105"/>
    </location>
</feature>
<name>A0A5B7DI83_PORTR</name>
<reference evidence="2 3" key="1">
    <citation type="submission" date="2019-05" db="EMBL/GenBank/DDBJ databases">
        <title>Another draft genome of Portunus trituberculatus and its Hox gene families provides insights of decapod evolution.</title>
        <authorList>
            <person name="Jeong J.-H."/>
            <person name="Song I."/>
            <person name="Kim S."/>
            <person name="Choi T."/>
            <person name="Kim D."/>
            <person name="Ryu S."/>
            <person name="Kim W."/>
        </authorList>
    </citation>
    <scope>NUCLEOTIDE SEQUENCE [LARGE SCALE GENOMIC DNA]</scope>
    <source>
        <tissue evidence="2">Muscle</tissue>
    </source>
</reference>
<proteinExistence type="predicted"/>
<gene>
    <name evidence="2" type="ORF">E2C01_014230</name>
</gene>
<sequence length="127" mass="14202">MRRQAHPGSSFSQHHYISKGFQTETVTWEVGKRRGDAWCVRAERSVWPEQPPAGVRCAPREETHSTAAPVSGLFIGTCKLGRVKQPRSRSPPALPNKFTHGSGGRRRCSLIIEPAQVTPQLTQFWGR</sequence>
<dbReference type="EMBL" id="VSRR010000957">
    <property type="protein sequence ID" value="MPC21252.1"/>
    <property type="molecule type" value="Genomic_DNA"/>
</dbReference>
<accession>A0A5B7DI83</accession>
<dbReference type="AlphaFoldDB" id="A0A5B7DI83"/>
<protein>
    <submittedName>
        <fullName evidence="2">Uncharacterized protein</fullName>
    </submittedName>
</protein>